<sequence>MGNVRGDANGKAEHSGREPVGAMREEVPGVSRFAERIEAHNEIFGVD</sequence>
<accession>X1UST7</accession>
<evidence type="ECO:0000313" key="2">
    <source>
        <dbReference type="EMBL" id="GAJ20519.1"/>
    </source>
</evidence>
<reference evidence="2" key="1">
    <citation type="journal article" date="2014" name="Front. Microbiol.">
        <title>High frequency of phylogenetically diverse reductive dehalogenase-homologous genes in deep subseafloor sedimentary metagenomes.</title>
        <authorList>
            <person name="Kawai M."/>
            <person name="Futagami T."/>
            <person name="Toyoda A."/>
            <person name="Takaki Y."/>
            <person name="Nishi S."/>
            <person name="Hori S."/>
            <person name="Arai W."/>
            <person name="Tsubouchi T."/>
            <person name="Morono Y."/>
            <person name="Uchiyama I."/>
            <person name="Ito T."/>
            <person name="Fujiyama A."/>
            <person name="Inagaki F."/>
            <person name="Takami H."/>
        </authorList>
    </citation>
    <scope>NUCLEOTIDE SEQUENCE</scope>
    <source>
        <strain evidence="2">Expedition CK06-06</strain>
    </source>
</reference>
<feature type="region of interest" description="Disordered" evidence="1">
    <location>
        <begin position="1"/>
        <end position="28"/>
    </location>
</feature>
<name>X1UST7_9ZZZZ</name>
<organism evidence="2">
    <name type="scientific">marine sediment metagenome</name>
    <dbReference type="NCBI Taxonomy" id="412755"/>
    <lineage>
        <taxon>unclassified sequences</taxon>
        <taxon>metagenomes</taxon>
        <taxon>ecological metagenomes</taxon>
    </lineage>
</organism>
<evidence type="ECO:0000256" key="1">
    <source>
        <dbReference type="SAM" id="MobiDB-lite"/>
    </source>
</evidence>
<dbReference type="EMBL" id="BARW01038110">
    <property type="protein sequence ID" value="GAJ20519.1"/>
    <property type="molecule type" value="Genomic_DNA"/>
</dbReference>
<dbReference type="AlphaFoldDB" id="X1UST7"/>
<gene>
    <name evidence="2" type="ORF">S12H4_58607</name>
</gene>
<comment type="caution">
    <text evidence="2">The sequence shown here is derived from an EMBL/GenBank/DDBJ whole genome shotgun (WGS) entry which is preliminary data.</text>
</comment>
<protein>
    <submittedName>
        <fullName evidence="2">Uncharacterized protein</fullName>
    </submittedName>
</protein>
<proteinExistence type="predicted"/>
<feature type="compositionally biased region" description="Basic and acidic residues" evidence="1">
    <location>
        <begin position="8"/>
        <end position="28"/>
    </location>
</feature>